<dbReference type="OrthoDB" id="112488at2"/>
<dbReference type="EMBL" id="QRGA01000006">
    <property type="protein sequence ID" value="RDU98850.1"/>
    <property type="molecule type" value="Genomic_DNA"/>
</dbReference>
<dbReference type="InterPro" id="IPR000120">
    <property type="entry name" value="Amidase"/>
</dbReference>
<evidence type="ECO:0000313" key="2">
    <source>
        <dbReference type="EMBL" id="RDU98850.1"/>
    </source>
</evidence>
<feature type="domain" description="Amidase" evidence="1">
    <location>
        <begin position="24"/>
        <end position="434"/>
    </location>
</feature>
<sequence>MFPTIDELRGRLAASSVSAKTLLAACAARIENEQGEGARAFPYGVSKAAASQAAASDALRRHGVAGPLSGIPISVKDLFDVQGEITRAGSRILPEMAATRDATAIGRLRAAGAVFVGRTNMTEFAYSGLGINPHYGTPANPFDRAVARIPGGSSSGAAVSVADGMAAAAIGSDTGGSCRIPAALCGIVGFKPTAARIPLAGAVPLSSSYDSVGSMATSVACCAALDSIMAGGTETLPLDPVPLQGLRIAVPAKSMFDGTDAHVAAAFERAIARLAGAGAIVREVAFPSWDGLAQLGQNGGLVAMEAWAWHVKLMADHPSDYDPRVIARIRLGSQSSIAEYLRARARRSDLCRQADDELRSFDVVACPAVPIVAPRIAELDDEAAYASANRLLLRNPAVANMLDLCSLSIPCHSPGDAPVGLMLMKRHMHDRELLSIGAGVEAVLRRLD</sequence>
<organism evidence="2 3">
    <name type="scientific">Trinickia dinghuensis</name>
    <dbReference type="NCBI Taxonomy" id="2291023"/>
    <lineage>
        <taxon>Bacteria</taxon>
        <taxon>Pseudomonadati</taxon>
        <taxon>Pseudomonadota</taxon>
        <taxon>Betaproteobacteria</taxon>
        <taxon>Burkholderiales</taxon>
        <taxon>Burkholderiaceae</taxon>
        <taxon>Trinickia</taxon>
    </lineage>
</organism>
<dbReference type="InterPro" id="IPR036928">
    <property type="entry name" value="AS_sf"/>
</dbReference>
<evidence type="ECO:0000313" key="3">
    <source>
        <dbReference type="Proteomes" id="UP000256838"/>
    </source>
</evidence>
<comment type="caution">
    <text evidence="2">The sequence shown here is derived from an EMBL/GenBank/DDBJ whole genome shotgun (WGS) entry which is preliminary data.</text>
</comment>
<dbReference type="PANTHER" id="PTHR11895:SF176">
    <property type="entry name" value="AMIDASE AMID-RELATED"/>
    <property type="match status" value="1"/>
</dbReference>
<dbReference type="Proteomes" id="UP000256838">
    <property type="component" value="Unassembled WGS sequence"/>
</dbReference>
<dbReference type="InterPro" id="IPR023631">
    <property type="entry name" value="Amidase_dom"/>
</dbReference>
<evidence type="ECO:0000259" key="1">
    <source>
        <dbReference type="Pfam" id="PF01425"/>
    </source>
</evidence>
<dbReference type="AlphaFoldDB" id="A0A3D8K159"/>
<dbReference type="Pfam" id="PF01425">
    <property type="entry name" value="Amidase"/>
    <property type="match status" value="1"/>
</dbReference>
<protein>
    <submittedName>
        <fullName evidence="2">Amidase</fullName>
        <ecNumber evidence="2">3.5.1.4</ecNumber>
    </submittedName>
</protein>
<dbReference type="RefSeq" id="WP_115533666.1">
    <property type="nucleotide sequence ID" value="NZ_QRGA01000006.1"/>
</dbReference>
<dbReference type="SUPFAM" id="SSF75304">
    <property type="entry name" value="Amidase signature (AS) enzymes"/>
    <property type="match status" value="1"/>
</dbReference>
<reference evidence="2 3" key="1">
    <citation type="submission" date="2018-08" db="EMBL/GenBank/DDBJ databases">
        <title>Paraburkholderia sp. DHOM06 isolated from forest soil.</title>
        <authorList>
            <person name="Gao Z.-H."/>
            <person name="Qiu L.-H."/>
        </authorList>
    </citation>
    <scope>NUCLEOTIDE SEQUENCE [LARGE SCALE GENOMIC DNA]</scope>
    <source>
        <strain evidence="2 3">DHOM06</strain>
    </source>
</reference>
<dbReference type="GO" id="GO:0004040">
    <property type="term" value="F:amidase activity"/>
    <property type="evidence" value="ECO:0007669"/>
    <property type="project" value="UniProtKB-EC"/>
</dbReference>
<keyword evidence="2" id="KW-0378">Hydrolase</keyword>
<dbReference type="NCBIfam" id="NF005460">
    <property type="entry name" value="PRK07056.1"/>
    <property type="match status" value="1"/>
</dbReference>
<accession>A0A3D8K159</accession>
<keyword evidence="3" id="KW-1185">Reference proteome</keyword>
<dbReference type="PANTHER" id="PTHR11895">
    <property type="entry name" value="TRANSAMIDASE"/>
    <property type="match status" value="1"/>
</dbReference>
<gene>
    <name evidence="2" type="ORF">DWV00_11360</name>
</gene>
<dbReference type="EC" id="3.5.1.4" evidence="2"/>
<dbReference type="Gene3D" id="3.90.1300.10">
    <property type="entry name" value="Amidase signature (AS) domain"/>
    <property type="match status" value="1"/>
</dbReference>
<name>A0A3D8K159_9BURK</name>
<proteinExistence type="predicted"/>